<accession>A0A5S9Q4A9</accession>
<evidence type="ECO:0000313" key="3">
    <source>
        <dbReference type="Proteomes" id="UP000433050"/>
    </source>
</evidence>
<organism evidence="2 3">
    <name type="scientific">Starkeya nomas</name>
    <dbReference type="NCBI Taxonomy" id="2666134"/>
    <lineage>
        <taxon>Bacteria</taxon>
        <taxon>Pseudomonadati</taxon>
        <taxon>Pseudomonadota</taxon>
        <taxon>Alphaproteobacteria</taxon>
        <taxon>Hyphomicrobiales</taxon>
        <taxon>Xanthobacteraceae</taxon>
        <taxon>Starkeya</taxon>
    </lineage>
</organism>
<dbReference type="RefSeq" id="WP_159601168.1">
    <property type="nucleotide sequence ID" value="NZ_CACSAS010000001.1"/>
</dbReference>
<feature type="transmembrane region" description="Helical" evidence="1">
    <location>
        <begin position="46"/>
        <end position="67"/>
    </location>
</feature>
<name>A0A5S9Q4A9_9HYPH</name>
<gene>
    <name evidence="2" type="ORF">STARVERO_04060</name>
</gene>
<keyword evidence="1" id="KW-0812">Transmembrane</keyword>
<evidence type="ECO:0000313" key="2">
    <source>
        <dbReference type="EMBL" id="CAA0112520.1"/>
    </source>
</evidence>
<keyword evidence="3" id="KW-1185">Reference proteome</keyword>
<feature type="transmembrane region" description="Helical" evidence="1">
    <location>
        <begin position="21"/>
        <end position="40"/>
    </location>
</feature>
<dbReference type="Proteomes" id="UP000433050">
    <property type="component" value="Unassembled WGS sequence"/>
</dbReference>
<protein>
    <submittedName>
        <fullName evidence="2">Uncharacterized protein</fullName>
    </submittedName>
</protein>
<sequence>MRINRSLTGAGSDTEGPDAGELVIVCCVSACGLAATGLLLLGPPNAAALCLMAAAGLGLALWATAGLP</sequence>
<keyword evidence="1" id="KW-0472">Membrane</keyword>
<dbReference type="EMBL" id="CACSAS010000001">
    <property type="protein sequence ID" value="CAA0112520.1"/>
    <property type="molecule type" value="Genomic_DNA"/>
</dbReference>
<evidence type="ECO:0000256" key="1">
    <source>
        <dbReference type="SAM" id="Phobius"/>
    </source>
</evidence>
<proteinExistence type="predicted"/>
<dbReference type="AlphaFoldDB" id="A0A5S9Q4A9"/>
<keyword evidence="1" id="KW-1133">Transmembrane helix</keyword>
<reference evidence="2 3" key="1">
    <citation type="submission" date="2019-12" db="EMBL/GenBank/DDBJ databases">
        <authorList>
            <person name="Reyes-Prieto M."/>
        </authorList>
    </citation>
    <scope>NUCLEOTIDE SEQUENCE [LARGE SCALE GENOMIC DNA]</scope>
    <source>
        <strain evidence="2">HF14-78462</strain>
    </source>
</reference>